<reference evidence="2" key="1">
    <citation type="journal article" date="2014" name="Int. J. Syst. Evol. Microbiol.">
        <title>Complete genome sequence of Corynebacterium casei LMG S-19264T (=DSM 44701T), isolated from a smear-ripened cheese.</title>
        <authorList>
            <consortium name="US DOE Joint Genome Institute (JGI-PGF)"/>
            <person name="Walter F."/>
            <person name="Albersmeier A."/>
            <person name="Kalinowski J."/>
            <person name="Ruckert C."/>
        </authorList>
    </citation>
    <scope>NUCLEOTIDE SEQUENCE</scope>
    <source>
        <strain evidence="2">JCM 13064</strain>
    </source>
</reference>
<evidence type="ECO:0000256" key="1">
    <source>
        <dbReference type="SAM" id="MobiDB-lite"/>
    </source>
</evidence>
<keyword evidence="3" id="KW-1185">Reference proteome</keyword>
<dbReference type="AlphaFoldDB" id="A0A917RMW8"/>
<feature type="compositionally biased region" description="Basic residues" evidence="1">
    <location>
        <begin position="1"/>
        <end position="10"/>
    </location>
</feature>
<organism evidence="2 3">
    <name type="scientific">Sphaerisporangium melleum</name>
    <dbReference type="NCBI Taxonomy" id="321316"/>
    <lineage>
        <taxon>Bacteria</taxon>
        <taxon>Bacillati</taxon>
        <taxon>Actinomycetota</taxon>
        <taxon>Actinomycetes</taxon>
        <taxon>Streptosporangiales</taxon>
        <taxon>Streptosporangiaceae</taxon>
        <taxon>Sphaerisporangium</taxon>
    </lineage>
</organism>
<dbReference type="Proteomes" id="UP000645217">
    <property type="component" value="Unassembled WGS sequence"/>
</dbReference>
<gene>
    <name evidence="2" type="ORF">GCM10007964_65650</name>
</gene>
<proteinExistence type="predicted"/>
<dbReference type="EMBL" id="BMNT01000049">
    <property type="protein sequence ID" value="GGL14522.1"/>
    <property type="molecule type" value="Genomic_DNA"/>
</dbReference>
<comment type="caution">
    <text evidence="2">The sequence shown here is derived from an EMBL/GenBank/DDBJ whole genome shotgun (WGS) entry which is preliminary data.</text>
</comment>
<accession>A0A917RMW8</accession>
<sequence length="108" mass="11642">MDAGPGRRRERGPPAARSTRRTKPHPPTRDAPPLHICGTTIAMLWLAIARGLGRSKGCDFVPQPQPTGNLVTVPLVSLKVRRAPKTPSLHNKAPARCRKARQAGMAAN</sequence>
<evidence type="ECO:0000313" key="3">
    <source>
        <dbReference type="Proteomes" id="UP000645217"/>
    </source>
</evidence>
<evidence type="ECO:0000313" key="2">
    <source>
        <dbReference type="EMBL" id="GGL14522.1"/>
    </source>
</evidence>
<feature type="region of interest" description="Disordered" evidence="1">
    <location>
        <begin position="1"/>
        <end position="34"/>
    </location>
</feature>
<protein>
    <submittedName>
        <fullName evidence="2">Uncharacterized protein</fullName>
    </submittedName>
</protein>
<name>A0A917RMW8_9ACTN</name>
<reference evidence="2" key="2">
    <citation type="submission" date="2020-09" db="EMBL/GenBank/DDBJ databases">
        <authorList>
            <person name="Sun Q."/>
            <person name="Ohkuma M."/>
        </authorList>
    </citation>
    <scope>NUCLEOTIDE SEQUENCE</scope>
    <source>
        <strain evidence="2">JCM 13064</strain>
    </source>
</reference>
<feature type="region of interest" description="Disordered" evidence="1">
    <location>
        <begin position="84"/>
        <end position="108"/>
    </location>
</feature>